<dbReference type="RefSeq" id="WP_123879692.1">
    <property type="nucleotide sequence ID" value="NZ_RPFZ01000001.1"/>
</dbReference>
<keyword evidence="1" id="KW-0732">Signal</keyword>
<dbReference type="EMBL" id="RPFZ01000001">
    <property type="protein sequence ID" value="RPF71337.1"/>
    <property type="molecule type" value="Genomic_DNA"/>
</dbReference>
<gene>
    <name evidence="2" type="ORF">EG799_06725</name>
</gene>
<evidence type="ECO:0008006" key="4">
    <source>
        <dbReference type="Google" id="ProtNLM"/>
    </source>
</evidence>
<keyword evidence="3" id="KW-1185">Reference proteome</keyword>
<reference evidence="2 3" key="1">
    <citation type="submission" date="2018-11" db="EMBL/GenBank/DDBJ databases">
        <title>Erythrobacter spongiae sp. nov., isolated from a marine sponge.</title>
        <authorList>
            <person name="Zhuang L."/>
            <person name="Luo L."/>
        </authorList>
    </citation>
    <scope>NUCLEOTIDE SEQUENCE [LARGE SCALE GENOMIC DNA]</scope>
    <source>
        <strain evidence="2 3">HN-E23</strain>
    </source>
</reference>
<dbReference type="AlphaFoldDB" id="A0A3N5CRW3"/>
<evidence type="ECO:0000313" key="2">
    <source>
        <dbReference type="EMBL" id="RPF71337.1"/>
    </source>
</evidence>
<evidence type="ECO:0000313" key="3">
    <source>
        <dbReference type="Proteomes" id="UP000275232"/>
    </source>
</evidence>
<proteinExistence type="predicted"/>
<accession>A0A3N5CRW3</accession>
<comment type="caution">
    <text evidence="2">The sequence shown here is derived from an EMBL/GenBank/DDBJ whole genome shotgun (WGS) entry which is preliminary data.</text>
</comment>
<dbReference type="OrthoDB" id="7585155at2"/>
<feature type="chain" id="PRO_5018040160" description="TonB C-terminal domain-containing protein" evidence="1">
    <location>
        <begin position="24"/>
        <end position="308"/>
    </location>
</feature>
<name>A0A3N5CRW3_9SPHN</name>
<sequence length="308" mass="33086">MGRFTVAAAIAAIASPVTSGASAFAQTGDAPTAQLDGRTREAIAEGRLYLPDGVWRLTRSEDGCNIQRDFIRDDARVTLAMRQQPAGPTEFSLIGAGFEIGDDLEAGFVPGTGLTPFTYLRRASIGDRHGVIYTGAMFGDGQAISQTGAANMRYYVAQAKRTEPVVLSTGPLGQALAALVDCQGQILESLGVDLAVQRTLSQNVELTNVGALIDAFENEYRGRLLRQSGRGAITVFYVVDADGKMTHCRSTDRLMSAELRQLVCDTMTEVAQFTPARTAQGEAVTGYMTQSINFTFSLWPGANGQRRR</sequence>
<dbReference type="Proteomes" id="UP000275232">
    <property type="component" value="Unassembled WGS sequence"/>
</dbReference>
<protein>
    <recommendedName>
        <fullName evidence="4">TonB C-terminal domain-containing protein</fullName>
    </recommendedName>
</protein>
<feature type="signal peptide" evidence="1">
    <location>
        <begin position="1"/>
        <end position="23"/>
    </location>
</feature>
<organism evidence="2 3">
    <name type="scientific">Aurantiacibacter spongiae</name>
    <dbReference type="NCBI Taxonomy" id="2488860"/>
    <lineage>
        <taxon>Bacteria</taxon>
        <taxon>Pseudomonadati</taxon>
        <taxon>Pseudomonadota</taxon>
        <taxon>Alphaproteobacteria</taxon>
        <taxon>Sphingomonadales</taxon>
        <taxon>Erythrobacteraceae</taxon>
        <taxon>Aurantiacibacter</taxon>
    </lineage>
</organism>
<evidence type="ECO:0000256" key="1">
    <source>
        <dbReference type="SAM" id="SignalP"/>
    </source>
</evidence>